<dbReference type="InterPro" id="IPR001155">
    <property type="entry name" value="OxRdtase_FMN_N"/>
</dbReference>
<feature type="domain" description="NADH:flavin oxidoreductase/NADH oxidase N-terminal" evidence="6">
    <location>
        <begin position="4"/>
        <end position="335"/>
    </location>
</feature>
<dbReference type="Pfam" id="PF00724">
    <property type="entry name" value="Oxidored_FMN"/>
    <property type="match status" value="1"/>
</dbReference>
<keyword evidence="2" id="KW-0285">Flavoprotein</keyword>
<proteinExistence type="predicted"/>
<keyword evidence="3" id="KW-0288">FMN</keyword>
<evidence type="ECO:0000313" key="8">
    <source>
        <dbReference type="Proteomes" id="UP001595906"/>
    </source>
</evidence>
<sequence length="353" mass="38333">MSLLFSPLTIKSITLKNRLVISPMCQYSAEDGMANDWHLVHLGSRAVGGASLIMQEATAVSPEGRITAGDLGLWNHKQIEKLQAITRFIKAQGAIAGIQLAHAGRKASCAVPWLGGNQIAQSNGGWQTVSASNLPFYPADEAPIALTTDDIIKVVSDFKAATERALEAGYQVIEIHAAHGYLIHQFLSPYSNHRTDAYGGSFDNRIRLLLEIVDAINTVWPAELPFFVRLSATDWVENAWDEQQTVQLSTILKNKRVDVIDCSTGGNVPGVKIPIEAGYQVPFAKAVKHQAYILSGAVGLITTATQAEAILQNQEADLIFIARASLRNAYFGLDAAKALGEEIAWPNQYVRAN</sequence>
<evidence type="ECO:0000256" key="5">
    <source>
        <dbReference type="ARBA" id="ARBA00023002"/>
    </source>
</evidence>
<evidence type="ECO:0000256" key="2">
    <source>
        <dbReference type="ARBA" id="ARBA00022630"/>
    </source>
</evidence>
<evidence type="ECO:0000313" key="7">
    <source>
        <dbReference type="EMBL" id="MFC4232679.1"/>
    </source>
</evidence>
<dbReference type="PANTHER" id="PTHR43303:SF4">
    <property type="entry name" value="NADPH DEHYDROGENASE C23G7.10C-RELATED"/>
    <property type="match status" value="1"/>
</dbReference>
<gene>
    <name evidence="7" type="ORF">ACFOW1_12320</name>
</gene>
<organism evidence="7 8">
    <name type="scientific">Parasediminibacterium paludis</name>
    <dbReference type="NCBI Taxonomy" id="908966"/>
    <lineage>
        <taxon>Bacteria</taxon>
        <taxon>Pseudomonadati</taxon>
        <taxon>Bacteroidota</taxon>
        <taxon>Chitinophagia</taxon>
        <taxon>Chitinophagales</taxon>
        <taxon>Chitinophagaceae</taxon>
        <taxon>Parasediminibacterium</taxon>
    </lineage>
</organism>
<dbReference type="InterPro" id="IPR013785">
    <property type="entry name" value="Aldolase_TIM"/>
</dbReference>
<evidence type="ECO:0000256" key="1">
    <source>
        <dbReference type="ARBA" id="ARBA00001917"/>
    </source>
</evidence>
<evidence type="ECO:0000256" key="4">
    <source>
        <dbReference type="ARBA" id="ARBA00022857"/>
    </source>
</evidence>
<comment type="caution">
    <text evidence="7">The sequence shown here is derived from an EMBL/GenBank/DDBJ whole genome shotgun (WGS) entry which is preliminary data.</text>
</comment>
<dbReference type="InterPro" id="IPR044152">
    <property type="entry name" value="YqjM-like"/>
</dbReference>
<name>A0ABV8Q090_9BACT</name>
<keyword evidence="4" id="KW-0521">NADP</keyword>
<dbReference type="CDD" id="cd02932">
    <property type="entry name" value="OYE_YqiM_FMN"/>
    <property type="match status" value="1"/>
</dbReference>
<keyword evidence="8" id="KW-1185">Reference proteome</keyword>
<keyword evidence="5" id="KW-0560">Oxidoreductase</keyword>
<dbReference type="PANTHER" id="PTHR43303">
    <property type="entry name" value="NADPH DEHYDROGENASE C23G7.10C-RELATED"/>
    <property type="match status" value="1"/>
</dbReference>
<evidence type="ECO:0000256" key="3">
    <source>
        <dbReference type="ARBA" id="ARBA00022643"/>
    </source>
</evidence>
<comment type="cofactor">
    <cofactor evidence="1">
        <name>FMN</name>
        <dbReference type="ChEBI" id="CHEBI:58210"/>
    </cofactor>
</comment>
<reference evidence="8" key="1">
    <citation type="journal article" date="2019" name="Int. J. Syst. Evol. Microbiol.">
        <title>The Global Catalogue of Microorganisms (GCM) 10K type strain sequencing project: providing services to taxonomists for standard genome sequencing and annotation.</title>
        <authorList>
            <consortium name="The Broad Institute Genomics Platform"/>
            <consortium name="The Broad Institute Genome Sequencing Center for Infectious Disease"/>
            <person name="Wu L."/>
            <person name="Ma J."/>
        </authorList>
    </citation>
    <scope>NUCLEOTIDE SEQUENCE [LARGE SCALE GENOMIC DNA]</scope>
    <source>
        <strain evidence="8">CECT 8010</strain>
    </source>
</reference>
<dbReference type="SUPFAM" id="SSF51395">
    <property type="entry name" value="FMN-linked oxidoreductases"/>
    <property type="match status" value="1"/>
</dbReference>
<dbReference type="Proteomes" id="UP001595906">
    <property type="component" value="Unassembled WGS sequence"/>
</dbReference>
<protein>
    <submittedName>
        <fullName evidence="7">NADH:flavin oxidoreductase/NADH oxidase</fullName>
    </submittedName>
</protein>
<dbReference type="EMBL" id="JBHSDC010000024">
    <property type="protein sequence ID" value="MFC4232679.1"/>
    <property type="molecule type" value="Genomic_DNA"/>
</dbReference>
<evidence type="ECO:0000259" key="6">
    <source>
        <dbReference type="Pfam" id="PF00724"/>
    </source>
</evidence>
<dbReference type="Gene3D" id="3.20.20.70">
    <property type="entry name" value="Aldolase class I"/>
    <property type="match status" value="1"/>
</dbReference>
<dbReference type="RefSeq" id="WP_379014630.1">
    <property type="nucleotide sequence ID" value="NZ_JBHSDC010000024.1"/>
</dbReference>
<accession>A0ABV8Q090</accession>